<accession>A0A1V4CM62</accession>
<protein>
    <recommendedName>
        <fullName evidence="3">Polyketide synthase C-terminal extension domain-containing protein</fullName>
    </recommendedName>
</protein>
<dbReference type="EMBL" id="LAKD02000267">
    <property type="protein sequence ID" value="OPF65780.1"/>
    <property type="molecule type" value="Genomic_DNA"/>
</dbReference>
<dbReference type="AlphaFoldDB" id="A0A1V4CM62"/>
<evidence type="ECO:0000313" key="5">
    <source>
        <dbReference type="Proteomes" id="UP000033615"/>
    </source>
</evidence>
<dbReference type="InterPro" id="IPR001227">
    <property type="entry name" value="Ac_transferase_dom_sf"/>
</dbReference>
<keyword evidence="2" id="KW-0511">Multifunctional enzyme</keyword>
<dbReference type="GO" id="GO:0006633">
    <property type="term" value="P:fatty acid biosynthetic process"/>
    <property type="evidence" value="ECO:0007669"/>
    <property type="project" value="TreeGrafter"/>
</dbReference>
<gene>
    <name evidence="4" type="ORF">VT50_0238015</name>
</gene>
<keyword evidence="5" id="KW-1185">Reference proteome</keyword>
<dbReference type="Pfam" id="PF16197">
    <property type="entry name" value="KAsynt_C_assoc"/>
    <property type="match status" value="1"/>
</dbReference>
<dbReference type="Gene3D" id="3.40.366.10">
    <property type="entry name" value="Malonyl-Coenzyme A Acyl Carrier Protein, domain 2"/>
    <property type="match status" value="1"/>
</dbReference>
<sequence length="133" mass="13330">MSSFGISGTNAHLIIEEATEEPAAPPAERDEGPVPWLVSARTAAGLRAQAARLADFAVAHPSSTVDIGFSLATTRAHLPHRGVVVGVERADLVRGLGALAAGRVGAGAVAGSVAGDRLAVVFTGQGAQRVGMG</sequence>
<dbReference type="PANTHER" id="PTHR43775">
    <property type="entry name" value="FATTY ACID SYNTHASE"/>
    <property type="match status" value="1"/>
</dbReference>
<comment type="caution">
    <text evidence="4">The sequence shown here is derived from an EMBL/GenBank/DDBJ whole genome shotgun (WGS) entry which is preliminary data.</text>
</comment>
<keyword evidence="1" id="KW-0808">Transferase</keyword>
<evidence type="ECO:0000313" key="4">
    <source>
        <dbReference type="EMBL" id="OPF65780.1"/>
    </source>
</evidence>
<organism evidence="4 5">
    <name type="scientific">Streptomyces antioxidans</name>
    <dbReference type="NCBI Taxonomy" id="1507734"/>
    <lineage>
        <taxon>Bacteria</taxon>
        <taxon>Bacillati</taxon>
        <taxon>Actinomycetota</taxon>
        <taxon>Actinomycetes</taxon>
        <taxon>Kitasatosporales</taxon>
        <taxon>Streptomycetaceae</taxon>
        <taxon>Streptomyces</taxon>
    </lineage>
</organism>
<evidence type="ECO:0000259" key="3">
    <source>
        <dbReference type="Pfam" id="PF16197"/>
    </source>
</evidence>
<dbReference type="InterPro" id="IPR050091">
    <property type="entry name" value="PKS_NRPS_Biosynth_Enz"/>
</dbReference>
<evidence type="ECO:0000256" key="2">
    <source>
        <dbReference type="ARBA" id="ARBA00023268"/>
    </source>
</evidence>
<dbReference type="GO" id="GO:0004312">
    <property type="term" value="F:fatty acid synthase activity"/>
    <property type="evidence" value="ECO:0007669"/>
    <property type="project" value="TreeGrafter"/>
</dbReference>
<dbReference type="InterPro" id="IPR032821">
    <property type="entry name" value="PKS_assoc"/>
</dbReference>
<reference evidence="4" key="1">
    <citation type="submission" date="2016-12" db="EMBL/GenBank/DDBJ databases">
        <title>Genome sequence of Streptomyces antioxidans MUSC 164.</title>
        <authorList>
            <person name="Lee L.-H."/>
            <person name="Ser H.-L."/>
        </authorList>
    </citation>
    <scope>NUCLEOTIDE SEQUENCE [LARGE SCALE GENOMIC DNA]</scope>
    <source>
        <strain evidence="4">MUSC 164</strain>
    </source>
</reference>
<dbReference type="Proteomes" id="UP000033615">
    <property type="component" value="Unassembled WGS sequence"/>
</dbReference>
<name>A0A1V4CM62_9ACTN</name>
<feature type="non-terminal residue" evidence="4">
    <location>
        <position position="133"/>
    </location>
</feature>
<proteinExistence type="predicted"/>
<feature type="domain" description="Polyketide synthase C-terminal extension" evidence="3">
    <location>
        <begin position="2"/>
        <end position="85"/>
    </location>
</feature>
<dbReference type="PANTHER" id="PTHR43775:SF51">
    <property type="entry name" value="INACTIVE PHENOLPHTHIOCEROL SYNTHESIS POLYKETIDE SYNTHASE TYPE I PKS1-RELATED"/>
    <property type="match status" value="1"/>
</dbReference>
<evidence type="ECO:0000256" key="1">
    <source>
        <dbReference type="ARBA" id="ARBA00022679"/>
    </source>
</evidence>